<evidence type="ECO:0000313" key="2">
    <source>
        <dbReference type="EMBL" id="MFC4071938.1"/>
    </source>
</evidence>
<evidence type="ECO:0000313" key="3">
    <source>
        <dbReference type="Proteomes" id="UP001595867"/>
    </source>
</evidence>
<dbReference type="EMBL" id="JBHSBL010000029">
    <property type="protein sequence ID" value="MFC4071938.1"/>
    <property type="molecule type" value="Genomic_DNA"/>
</dbReference>
<protein>
    <submittedName>
        <fullName evidence="2">NAD/NADP octopine/nopaline dehydrogenase family protein</fullName>
    </submittedName>
</protein>
<reference evidence="3" key="1">
    <citation type="journal article" date="2019" name="Int. J. Syst. Evol. Microbiol.">
        <title>The Global Catalogue of Microorganisms (GCM) 10K type strain sequencing project: providing services to taxonomists for standard genome sequencing and annotation.</title>
        <authorList>
            <consortium name="The Broad Institute Genomics Platform"/>
            <consortium name="The Broad Institute Genome Sequencing Center for Infectious Disease"/>
            <person name="Wu L."/>
            <person name="Ma J."/>
        </authorList>
    </citation>
    <scope>NUCLEOTIDE SEQUENCE [LARGE SCALE GENOMIC DNA]</scope>
    <source>
        <strain evidence="3">TBRC 5832</strain>
    </source>
</reference>
<organism evidence="2 3">
    <name type="scientific">Actinoplanes subglobosus</name>
    <dbReference type="NCBI Taxonomy" id="1547892"/>
    <lineage>
        <taxon>Bacteria</taxon>
        <taxon>Bacillati</taxon>
        <taxon>Actinomycetota</taxon>
        <taxon>Actinomycetes</taxon>
        <taxon>Micromonosporales</taxon>
        <taxon>Micromonosporaceae</taxon>
        <taxon>Actinoplanes</taxon>
    </lineage>
</organism>
<evidence type="ECO:0000259" key="1">
    <source>
        <dbReference type="Pfam" id="PF02317"/>
    </source>
</evidence>
<dbReference type="InterPro" id="IPR013328">
    <property type="entry name" value="6PGD_dom2"/>
</dbReference>
<dbReference type="RefSeq" id="WP_378072809.1">
    <property type="nucleotide sequence ID" value="NZ_JBHSBL010000029.1"/>
</dbReference>
<comment type="caution">
    <text evidence="2">The sequence shown here is derived from an EMBL/GenBank/DDBJ whole genome shotgun (WGS) entry which is preliminary data.</text>
</comment>
<dbReference type="InterPro" id="IPR008927">
    <property type="entry name" value="6-PGluconate_DH-like_C_sf"/>
</dbReference>
<dbReference type="Gene3D" id="1.10.1040.10">
    <property type="entry name" value="N-(1-d-carboxylethyl)-l-norvaline Dehydrogenase, domain 2"/>
    <property type="match status" value="1"/>
</dbReference>
<dbReference type="Proteomes" id="UP001595867">
    <property type="component" value="Unassembled WGS sequence"/>
</dbReference>
<sequence>MSDVVVIGAGHVGVTLLTDLVSTQETHGSTFCLVPARNTNRQRIRDLCGPFTRTNMMTGHVDMVRLGAPHLGHLDDGVLEAARHIIITVPDIPAVRLPLIDRIARLSSLPGKVVTIVQAGQGGQPVLADWVRRTPQLRDSSLILIEDSFYGTRVTGRDIAYKRKLTVNVTAYSRTPETALDRLRGLFPLGHHIDQPSWPHFVARDGIGLLFDALGYIIHVGVALDRRNLDKTRAGITYRHYTEGVHPDLAVLLDALDRERVQLAAAYGTETPTFPRIIERQYGIAFRPDFYDMMQACADIYRSMSCASITELMRSRFIREDLPGLRTVQWLAKTAGVRLPVTERFASDVTRTAVELGAAAGDVNGYEPQLTAIPATVPHIKALLTDPHHANLAEAAKR</sequence>
<dbReference type="Pfam" id="PF02317">
    <property type="entry name" value="Octopine_DH"/>
    <property type="match status" value="1"/>
</dbReference>
<dbReference type="SUPFAM" id="SSF48179">
    <property type="entry name" value="6-phosphogluconate dehydrogenase C-terminal domain-like"/>
    <property type="match status" value="1"/>
</dbReference>
<name>A0ABV8JBP0_9ACTN</name>
<accession>A0ABV8JBP0</accession>
<proteinExistence type="predicted"/>
<keyword evidence="3" id="KW-1185">Reference proteome</keyword>
<gene>
    <name evidence="2" type="ORF">ACFO0C_43990</name>
</gene>
<feature type="domain" description="Opine dehydrogenase" evidence="1">
    <location>
        <begin position="209"/>
        <end position="345"/>
    </location>
</feature>
<dbReference type="InterPro" id="IPR003421">
    <property type="entry name" value="Opine_DH"/>
</dbReference>